<keyword evidence="4" id="KW-0150">Chloroplast</keyword>
<dbReference type="PANTHER" id="PTHR31412">
    <property type="entry name" value="ZINC METALLOPROTEASE EGY1"/>
    <property type="match status" value="1"/>
</dbReference>
<comment type="caution">
    <text evidence="15">The sequence shown here is derived from an EMBL/GenBank/DDBJ whole genome shotgun (WGS) entry which is preliminary data.</text>
</comment>
<feature type="transmembrane region" description="Helical" evidence="13">
    <location>
        <begin position="595"/>
        <end position="620"/>
    </location>
</feature>
<dbReference type="EMBL" id="BRXZ01003266">
    <property type="protein sequence ID" value="GMH51214.1"/>
    <property type="molecule type" value="Genomic_DNA"/>
</dbReference>
<dbReference type="GO" id="GO:0009507">
    <property type="term" value="C:chloroplast"/>
    <property type="evidence" value="ECO:0007669"/>
    <property type="project" value="UniProtKB-SubCell"/>
</dbReference>
<evidence type="ECO:0000256" key="2">
    <source>
        <dbReference type="ARBA" id="ARBA00004229"/>
    </source>
</evidence>
<gene>
    <name evidence="15" type="ORF">TrRE_jg11899</name>
</gene>
<feature type="chain" id="PRO_5040915517" evidence="14">
    <location>
        <begin position="16"/>
        <end position="713"/>
    </location>
</feature>
<dbReference type="GO" id="GO:0006508">
    <property type="term" value="P:proteolysis"/>
    <property type="evidence" value="ECO:0007669"/>
    <property type="project" value="UniProtKB-KW"/>
</dbReference>
<evidence type="ECO:0000256" key="9">
    <source>
        <dbReference type="ARBA" id="ARBA00022946"/>
    </source>
</evidence>
<comment type="subcellular location">
    <subcellularLocation>
        <location evidence="1">Membrane</location>
        <topology evidence="1">Multi-pass membrane protein</topology>
    </subcellularLocation>
    <subcellularLocation>
        <location evidence="2">Plastid</location>
        <location evidence="2">Chloroplast</location>
    </subcellularLocation>
</comment>
<dbReference type="GO" id="GO:0016020">
    <property type="term" value="C:membrane"/>
    <property type="evidence" value="ECO:0007669"/>
    <property type="project" value="UniProtKB-SubCell"/>
</dbReference>
<keyword evidence="16" id="KW-1185">Reference proteome</keyword>
<keyword evidence="14" id="KW-0732">Signal</keyword>
<evidence type="ECO:0000256" key="10">
    <source>
        <dbReference type="ARBA" id="ARBA00022989"/>
    </source>
</evidence>
<sequence>MRFFLTLLCLTSALSFFTPVPRKAYVAPLPVFKRYFGKNEQPKKVLPVKESKQRTEIAGVLSPEELISEAKRLRDEASACERKLREEKLRQAKEALKECVSARGDDNVGGIDERVQGSSGLVGGAAVGKQKDGCDFDTIETAKRNVARLERELNGDTGGGTGGEGRNENAGIGVVKEEVGSGVVPKSGSAVDAKSRGGVGDISTKPSSSRSDAMNEIFSAAYSDLPGFLKPFVGSLLLEDKYNKTQSEEETAAEIQSILAEELNEVDELFAANEFFGNDTNATVVSILEELSGLEGSQSDLDMMVISTMPSSVTESSVSQEELELLQSRVLKPGTGWESQSKGEKVPGGWIIKGKWNRNVTFETIDKLLISDQISNFRDISVCYVVDPAPLTEDQIELGQEPSGVLYVTRKPIVKQSWLATVVTGFSLVSLAAFSLGGFALNDEVVRRLEAAQETTTDVGWLLDLARPIFLAVAAQQAAKDAGRILVSISESVKLTTPAIVPSLNFGLLGSVVKCKTNPSDRNALFDLGVVGPSIGIGVGMLMLILGLLVTSSAAGIDLSSYPRLPVSFLRSSALAGGLVDAILGDVLGGPDPNAAIAIHPLAVAGYAGIVTSALSALPIGNTDGGRVSLSVFGRSGASVVNGLCLFTLLIAGLFGSDVFLYYGAVVAVAQRELEVPCRDEVTEASTGRVVYTILLGCFAAMALLPLPISTPF</sequence>
<evidence type="ECO:0000256" key="8">
    <source>
        <dbReference type="ARBA" id="ARBA00022801"/>
    </source>
</evidence>
<feature type="transmembrane region" description="Helical" evidence="13">
    <location>
        <begin position="640"/>
        <end position="669"/>
    </location>
</feature>
<keyword evidence="11 13" id="KW-0472">Membrane</keyword>
<feature type="transmembrane region" description="Helical" evidence="13">
    <location>
        <begin position="690"/>
        <end position="709"/>
    </location>
</feature>
<keyword evidence="5" id="KW-0934">Plastid</keyword>
<keyword evidence="7 13" id="KW-0812">Transmembrane</keyword>
<feature type="signal peptide" evidence="14">
    <location>
        <begin position="1"/>
        <end position="15"/>
    </location>
</feature>
<dbReference type="PANTHER" id="PTHR31412:SF0">
    <property type="entry name" value="ZINC METALLOPROTEASE EGY1, CHLOROPLASTIC-RELATED"/>
    <property type="match status" value="1"/>
</dbReference>
<evidence type="ECO:0000256" key="11">
    <source>
        <dbReference type="ARBA" id="ARBA00023136"/>
    </source>
</evidence>
<feature type="region of interest" description="Disordered" evidence="12">
    <location>
        <begin position="151"/>
        <end position="210"/>
    </location>
</feature>
<feature type="transmembrane region" description="Helical" evidence="13">
    <location>
        <begin position="418"/>
        <end position="441"/>
    </location>
</feature>
<feature type="transmembrane region" description="Helical" evidence="13">
    <location>
        <begin position="524"/>
        <end position="549"/>
    </location>
</feature>
<accession>A0A9W7DPE6</accession>
<evidence type="ECO:0000256" key="7">
    <source>
        <dbReference type="ARBA" id="ARBA00022692"/>
    </source>
</evidence>
<evidence type="ECO:0000256" key="5">
    <source>
        <dbReference type="ARBA" id="ARBA00022640"/>
    </source>
</evidence>
<keyword evidence="10 13" id="KW-1133">Transmembrane helix</keyword>
<dbReference type="OrthoDB" id="47355at2759"/>
<feature type="compositionally biased region" description="Low complexity" evidence="12">
    <location>
        <begin position="168"/>
        <end position="184"/>
    </location>
</feature>
<evidence type="ECO:0000256" key="14">
    <source>
        <dbReference type="SAM" id="SignalP"/>
    </source>
</evidence>
<evidence type="ECO:0000256" key="4">
    <source>
        <dbReference type="ARBA" id="ARBA00022528"/>
    </source>
</evidence>
<evidence type="ECO:0000313" key="16">
    <source>
        <dbReference type="Proteomes" id="UP001165082"/>
    </source>
</evidence>
<organism evidence="15 16">
    <name type="scientific">Triparma retinervis</name>
    <dbReference type="NCBI Taxonomy" id="2557542"/>
    <lineage>
        <taxon>Eukaryota</taxon>
        <taxon>Sar</taxon>
        <taxon>Stramenopiles</taxon>
        <taxon>Ochrophyta</taxon>
        <taxon>Bolidophyceae</taxon>
        <taxon>Parmales</taxon>
        <taxon>Triparmaceae</taxon>
        <taxon>Triparma</taxon>
    </lineage>
</organism>
<evidence type="ECO:0000256" key="6">
    <source>
        <dbReference type="ARBA" id="ARBA00022670"/>
    </source>
</evidence>
<dbReference type="Proteomes" id="UP001165082">
    <property type="component" value="Unassembled WGS sequence"/>
</dbReference>
<keyword evidence="6" id="KW-0645">Protease</keyword>
<evidence type="ECO:0000313" key="15">
    <source>
        <dbReference type="EMBL" id="GMH51214.1"/>
    </source>
</evidence>
<dbReference type="InterPro" id="IPR044838">
    <property type="entry name" value="EGY1-like"/>
</dbReference>
<protein>
    <submittedName>
        <fullName evidence="15">Uncharacterized protein</fullName>
    </submittedName>
</protein>
<proteinExistence type="inferred from homology"/>
<evidence type="ECO:0000256" key="3">
    <source>
        <dbReference type="ARBA" id="ARBA00007931"/>
    </source>
</evidence>
<dbReference type="GO" id="GO:0008233">
    <property type="term" value="F:peptidase activity"/>
    <property type="evidence" value="ECO:0007669"/>
    <property type="project" value="UniProtKB-KW"/>
</dbReference>
<keyword evidence="8" id="KW-0378">Hydrolase</keyword>
<evidence type="ECO:0000256" key="12">
    <source>
        <dbReference type="SAM" id="MobiDB-lite"/>
    </source>
</evidence>
<reference evidence="15" key="1">
    <citation type="submission" date="2022-07" db="EMBL/GenBank/DDBJ databases">
        <title>Genome analysis of Parmales, a sister group of diatoms, reveals the evolutionary specialization of diatoms from phago-mixotrophs to photoautotrophs.</title>
        <authorList>
            <person name="Ban H."/>
            <person name="Sato S."/>
            <person name="Yoshikawa S."/>
            <person name="Kazumasa Y."/>
            <person name="Nakamura Y."/>
            <person name="Ichinomiya M."/>
            <person name="Saitoh K."/>
            <person name="Sato N."/>
            <person name="Blanc-Mathieu R."/>
            <person name="Endo H."/>
            <person name="Kuwata A."/>
            <person name="Ogata H."/>
        </authorList>
    </citation>
    <scope>NUCLEOTIDE SEQUENCE</scope>
</reference>
<keyword evidence="9" id="KW-0809">Transit peptide</keyword>
<comment type="similarity">
    <text evidence="3">Belongs to the peptidase M50B family.</text>
</comment>
<evidence type="ECO:0000256" key="13">
    <source>
        <dbReference type="SAM" id="Phobius"/>
    </source>
</evidence>
<name>A0A9W7DPE6_9STRA</name>
<evidence type="ECO:0000256" key="1">
    <source>
        <dbReference type="ARBA" id="ARBA00004141"/>
    </source>
</evidence>
<dbReference type="AlphaFoldDB" id="A0A9W7DPE6"/>